<dbReference type="RefSeq" id="WP_183830112.1">
    <property type="nucleotide sequence ID" value="NZ_JACIGW010000013.1"/>
</dbReference>
<dbReference type="Proteomes" id="UP000576087">
    <property type="component" value="Unassembled WGS sequence"/>
</dbReference>
<dbReference type="Proteomes" id="UP000520770">
    <property type="component" value="Unassembled WGS sequence"/>
</dbReference>
<evidence type="ECO:0000313" key="4">
    <source>
        <dbReference type="EMBL" id="MBB4414858.1"/>
    </source>
</evidence>
<feature type="transmembrane region" description="Helical" evidence="1">
    <location>
        <begin position="113"/>
        <end position="133"/>
    </location>
</feature>
<comment type="caution">
    <text evidence="4">The sequence shown here is derived from an EMBL/GenBank/DDBJ whole genome shotgun (WGS) entry which is preliminary data.</text>
</comment>
<keyword evidence="7" id="KW-1185">Reference proteome</keyword>
<name>A0A7W6TK43_9HYPH</name>
<dbReference type="InterPro" id="IPR029058">
    <property type="entry name" value="AB_hydrolase_fold"/>
</dbReference>
<dbReference type="InterPro" id="IPR000073">
    <property type="entry name" value="AB_hydrolase_1"/>
</dbReference>
<dbReference type="EMBL" id="JACIGW010000013">
    <property type="protein sequence ID" value="MBB4351606.1"/>
    <property type="molecule type" value="Genomic_DNA"/>
</dbReference>
<dbReference type="PRINTS" id="PR00111">
    <property type="entry name" value="ABHYDROLASE"/>
</dbReference>
<organism evidence="4 7">
    <name type="scientific">Aliirhizobium cellulosilyticum</name>
    <dbReference type="NCBI Taxonomy" id="393664"/>
    <lineage>
        <taxon>Bacteria</taxon>
        <taxon>Pseudomonadati</taxon>
        <taxon>Pseudomonadota</taxon>
        <taxon>Alphaproteobacteria</taxon>
        <taxon>Hyphomicrobiales</taxon>
        <taxon>Rhizobiaceae</taxon>
        <taxon>Aliirhizobium</taxon>
    </lineage>
</organism>
<dbReference type="PRINTS" id="PR00412">
    <property type="entry name" value="EPOXHYDRLASE"/>
</dbReference>
<evidence type="ECO:0000313" key="8">
    <source>
        <dbReference type="Proteomes" id="UP000576087"/>
    </source>
</evidence>
<accession>A0A7W6TK43</accession>
<evidence type="ECO:0000313" key="5">
    <source>
        <dbReference type="EMBL" id="MBB4449532.1"/>
    </source>
</evidence>
<proteinExistence type="predicted"/>
<evidence type="ECO:0000313" key="3">
    <source>
        <dbReference type="EMBL" id="MBB4351606.1"/>
    </source>
</evidence>
<keyword evidence="1" id="KW-0812">Transmembrane</keyword>
<dbReference type="InterPro" id="IPR050266">
    <property type="entry name" value="AB_hydrolase_sf"/>
</dbReference>
<dbReference type="Pfam" id="PF00561">
    <property type="entry name" value="Abhydrolase_1"/>
    <property type="match status" value="1"/>
</dbReference>
<keyword evidence="1" id="KW-0472">Membrane</keyword>
<dbReference type="EMBL" id="JACIGY010000015">
    <property type="protein sequence ID" value="MBB4414858.1"/>
    <property type="molecule type" value="Genomic_DNA"/>
</dbReference>
<evidence type="ECO:0000256" key="1">
    <source>
        <dbReference type="SAM" id="Phobius"/>
    </source>
</evidence>
<dbReference type="Proteomes" id="UP000524535">
    <property type="component" value="Unassembled WGS sequence"/>
</dbReference>
<dbReference type="Gene3D" id="3.40.50.1820">
    <property type="entry name" value="alpha/beta hydrolase"/>
    <property type="match status" value="1"/>
</dbReference>
<gene>
    <name evidence="4" type="ORF">GGE31_005404</name>
    <name evidence="3" type="ORF">GGE33_005388</name>
    <name evidence="5" type="ORF">GGE35_005388</name>
</gene>
<evidence type="ECO:0000313" key="6">
    <source>
        <dbReference type="Proteomes" id="UP000520770"/>
    </source>
</evidence>
<dbReference type="SUPFAM" id="SSF53474">
    <property type="entry name" value="alpha/beta-Hydrolases"/>
    <property type="match status" value="1"/>
</dbReference>
<dbReference type="InterPro" id="IPR000639">
    <property type="entry name" value="Epox_hydrolase-like"/>
</dbReference>
<feature type="transmembrane region" description="Helical" evidence="1">
    <location>
        <begin position="166"/>
        <end position="185"/>
    </location>
</feature>
<dbReference type="GO" id="GO:0003824">
    <property type="term" value="F:catalytic activity"/>
    <property type="evidence" value="ECO:0007669"/>
    <property type="project" value="InterPro"/>
</dbReference>
<sequence>MSLLIWCSASFGSAAARDVGAQPVLIDVGGYRLNSILIEAGAGKDLPPIVFIHGASTSLYDPMLSFREKLEGRGTLLFVDRPGHGRSEVGGRENVSPDGQADAISTLMEKRGIGRAIIVGHSFGGAIAAALAIRHPDKVRGLVFLSPAVYPWSSGVAWYYDAASAPVAGALFSTFIVPPLGFLAINRATKAVFAPNKPPAGYIEKTKVLQAIRPEAFRHNAKEIAALSDWAEVADKQYRHIRAPTIIITGDTDKIVSPDIHARHLARDIPGARLIVVRNLGHKSDYIASDLAVAAIERVAGRKVDLLGKARAVEKRIANDSSD</sequence>
<dbReference type="EMBL" id="JACIHM010000016">
    <property type="protein sequence ID" value="MBB4449532.1"/>
    <property type="molecule type" value="Genomic_DNA"/>
</dbReference>
<dbReference type="PANTHER" id="PTHR43798">
    <property type="entry name" value="MONOACYLGLYCEROL LIPASE"/>
    <property type="match status" value="1"/>
</dbReference>
<protein>
    <submittedName>
        <fullName evidence="4">Pimeloyl-ACP methyl ester carboxylesterase</fullName>
    </submittedName>
</protein>
<dbReference type="AlphaFoldDB" id="A0A7W6TK43"/>
<keyword evidence="1" id="KW-1133">Transmembrane helix</keyword>
<evidence type="ECO:0000313" key="7">
    <source>
        <dbReference type="Proteomes" id="UP000524535"/>
    </source>
</evidence>
<reference evidence="6 7" key="1">
    <citation type="submission" date="2020-08" db="EMBL/GenBank/DDBJ databases">
        <title>Genomic Encyclopedia of Type Strains, Phase IV (KMG-V): Genome sequencing to study the core and pangenomes of soil and plant-associated prokaryotes.</title>
        <authorList>
            <person name="Whitman W."/>
        </authorList>
    </citation>
    <scope>NUCLEOTIDE SEQUENCE [LARGE SCALE GENOMIC DNA]</scope>
    <source>
        <strain evidence="4 7">SEMIA 444</strain>
        <strain evidence="3 6">SEMIA 448</strain>
        <strain evidence="5 8">SEMIA 452</strain>
    </source>
</reference>
<feature type="domain" description="AB hydrolase-1" evidence="2">
    <location>
        <begin position="47"/>
        <end position="283"/>
    </location>
</feature>
<evidence type="ECO:0000259" key="2">
    <source>
        <dbReference type="Pfam" id="PF00561"/>
    </source>
</evidence>